<protein>
    <submittedName>
        <fullName evidence="2">Membrane protein</fullName>
    </submittedName>
</protein>
<feature type="transmembrane region" description="Helical" evidence="1">
    <location>
        <begin position="69"/>
        <end position="87"/>
    </location>
</feature>
<evidence type="ECO:0000256" key="1">
    <source>
        <dbReference type="SAM" id="Phobius"/>
    </source>
</evidence>
<name>A0A0F3GR51_9BACT</name>
<gene>
    <name evidence="2" type="ORF">MBAV_003378</name>
</gene>
<keyword evidence="1" id="KW-0812">Transmembrane</keyword>
<comment type="caution">
    <text evidence="2">The sequence shown here is derived from an EMBL/GenBank/DDBJ whole genome shotgun (WGS) entry which is preliminary data.</text>
</comment>
<organism evidence="2 3">
    <name type="scientific">Candidatus Magnetobacterium bavaricum</name>
    <dbReference type="NCBI Taxonomy" id="29290"/>
    <lineage>
        <taxon>Bacteria</taxon>
        <taxon>Pseudomonadati</taxon>
        <taxon>Nitrospirota</taxon>
        <taxon>Thermodesulfovibrionia</taxon>
        <taxon>Thermodesulfovibrionales</taxon>
        <taxon>Candidatus Magnetobacteriaceae</taxon>
        <taxon>Candidatus Magnetobacterium</taxon>
    </lineage>
</organism>
<dbReference type="EMBL" id="LACI01001455">
    <property type="protein sequence ID" value="KJU84430.1"/>
    <property type="molecule type" value="Genomic_DNA"/>
</dbReference>
<evidence type="ECO:0000313" key="3">
    <source>
        <dbReference type="Proteomes" id="UP000033423"/>
    </source>
</evidence>
<feature type="transmembrane region" description="Helical" evidence="1">
    <location>
        <begin position="16"/>
        <end position="35"/>
    </location>
</feature>
<keyword evidence="1" id="KW-0472">Membrane</keyword>
<dbReference type="AlphaFoldDB" id="A0A0F3GR51"/>
<feature type="non-terminal residue" evidence="2">
    <location>
        <position position="103"/>
    </location>
</feature>
<evidence type="ECO:0000313" key="2">
    <source>
        <dbReference type="EMBL" id="KJU84430.1"/>
    </source>
</evidence>
<proteinExistence type="predicted"/>
<accession>A0A0F3GR51</accession>
<sequence>MKKFSLVEFSVDHPKLIVWLCVIISALLMTQLPKIKIDTDPKNMFTETSDVRIWNAAVDKMFNLYENTIVLGIFAGGFSGVIVQVYNRKMHCEQDIMGSKGLR</sequence>
<keyword evidence="1" id="KW-1133">Transmembrane helix</keyword>
<keyword evidence="3" id="KW-1185">Reference proteome</keyword>
<dbReference type="Proteomes" id="UP000033423">
    <property type="component" value="Unassembled WGS sequence"/>
</dbReference>
<reference evidence="2 3" key="1">
    <citation type="submission" date="2015-02" db="EMBL/GenBank/DDBJ databases">
        <title>Single-cell genomics of uncultivated deep-branching MTB reveals a conserved set of magnetosome genes.</title>
        <authorList>
            <person name="Kolinko S."/>
            <person name="Richter M."/>
            <person name="Glockner F.O."/>
            <person name="Brachmann A."/>
            <person name="Schuler D."/>
        </authorList>
    </citation>
    <scope>NUCLEOTIDE SEQUENCE [LARGE SCALE GENOMIC DNA]</scope>
    <source>
        <strain evidence="2">TM-1</strain>
    </source>
</reference>